<gene>
    <name evidence="1" type="primary">frcK</name>
    <name evidence="1" type="ORF">GCM10009721_42250</name>
</gene>
<keyword evidence="1" id="KW-0418">Kinase</keyword>
<dbReference type="Gene3D" id="3.40.50.300">
    <property type="entry name" value="P-loop containing nucleotide triphosphate hydrolases"/>
    <property type="match status" value="2"/>
</dbReference>
<dbReference type="GO" id="GO:0016301">
    <property type="term" value="F:kinase activity"/>
    <property type="evidence" value="ECO:0007669"/>
    <property type="project" value="UniProtKB-KW"/>
</dbReference>
<dbReference type="SUPFAM" id="SSF52540">
    <property type="entry name" value="P-loop containing nucleoside triphosphate hydrolases"/>
    <property type="match status" value="1"/>
</dbReference>
<dbReference type="EMBL" id="BMNZ01000012">
    <property type="protein sequence ID" value="GGN09854.1"/>
    <property type="molecule type" value="Genomic_DNA"/>
</dbReference>
<protein>
    <submittedName>
        <fullName evidence="1">Nucleoside/nucleotide kinase family protein</fullName>
    </submittedName>
</protein>
<dbReference type="RefSeq" id="WP_030203577.1">
    <property type="nucleotide sequence ID" value="NZ_BMNZ01000012.1"/>
</dbReference>
<organism evidence="1 2">
    <name type="scientific">Terrabacter tumescens</name>
    <dbReference type="NCBI Taxonomy" id="60443"/>
    <lineage>
        <taxon>Bacteria</taxon>
        <taxon>Bacillati</taxon>
        <taxon>Actinomycetota</taxon>
        <taxon>Actinomycetes</taxon>
        <taxon>Micrococcales</taxon>
        <taxon>Intrasporangiaceae</taxon>
        <taxon>Terrabacter</taxon>
    </lineage>
</organism>
<dbReference type="PANTHER" id="PTHR10285">
    <property type="entry name" value="URIDINE KINASE"/>
    <property type="match status" value="1"/>
</dbReference>
<comment type="caution">
    <text evidence="1">The sequence shown here is derived from an EMBL/GenBank/DDBJ whole genome shotgun (WGS) entry which is preliminary data.</text>
</comment>
<reference evidence="2" key="1">
    <citation type="journal article" date="2019" name="Int. J. Syst. Evol. Microbiol.">
        <title>The Global Catalogue of Microorganisms (GCM) 10K type strain sequencing project: providing services to taxonomists for standard genome sequencing and annotation.</title>
        <authorList>
            <consortium name="The Broad Institute Genomics Platform"/>
            <consortium name="The Broad Institute Genome Sequencing Center for Infectious Disease"/>
            <person name="Wu L."/>
            <person name="Ma J."/>
        </authorList>
    </citation>
    <scope>NUCLEOTIDE SEQUENCE [LARGE SCALE GENOMIC DNA]</scope>
    <source>
        <strain evidence="2">JCM 1365</strain>
    </source>
</reference>
<evidence type="ECO:0000313" key="1">
    <source>
        <dbReference type="EMBL" id="GGN09854.1"/>
    </source>
</evidence>
<accession>A0ABQ2IJ87</accession>
<dbReference type="NCBIfam" id="NF006743">
    <property type="entry name" value="PRK09270.1-2"/>
    <property type="match status" value="1"/>
</dbReference>
<dbReference type="Proteomes" id="UP000623461">
    <property type="component" value="Unassembled WGS sequence"/>
</dbReference>
<keyword evidence="1" id="KW-0808">Transferase</keyword>
<keyword evidence="2" id="KW-1185">Reference proteome</keyword>
<name>A0ABQ2IJ87_9MICO</name>
<sequence>MTPETGLEALVAAAVALVGQRRRVVLGIAGAPGSGKSTLAEALVDGVAAREGDGWVAHVPMDGFHLADAQLDRLGARSRKGVPDTFDADGYAHLLRRITAEPDSWVYAPGFERTLEQPLAASMVVPPSARLVVTEGNYLLLAEARWERARAELAEVWFVTGDEELRRSRLVERHVAFGKEPEAAEAWVARNDDPNATVVAAAASRADRIVVNGPEGWSFGAVR</sequence>
<evidence type="ECO:0000313" key="2">
    <source>
        <dbReference type="Proteomes" id="UP000623461"/>
    </source>
</evidence>
<dbReference type="InterPro" id="IPR027417">
    <property type="entry name" value="P-loop_NTPase"/>
</dbReference>
<proteinExistence type="predicted"/>